<dbReference type="EC" id="4.4.1.13" evidence="2"/>
<evidence type="ECO:0000256" key="5">
    <source>
        <dbReference type="ARBA" id="ARBA00037974"/>
    </source>
</evidence>
<organism evidence="7 8">
    <name type="scientific">Bifidobacterium choerinum</name>
    <dbReference type="NCBI Taxonomy" id="35760"/>
    <lineage>
        <taxon>Bacteria</taxon>
        <taxon>Bacillati</taxon>
        <taxon>Actinomycetota</taxon>
        <taxon>Actinomycetes</taxon>
        <taxon>Bifidobacteriales</taxon>
        <taxon>Bifidobacteriaceae</taxon>
        <taxon>Bifidobacterium</taxon>
    </lineage>
</organism>
<comment type="similarity">
    <text evidence="5">Belongs to the class-II pyridoxal-phosphate-dependent aminotransferase family. MalY/PatB cystathionine beta-lyase subfamily.</text>
</comment>
<dbReference type="InterPro" id="IPR004839">
    <property type="entry name" value="Aminotransferase_I/II_large"/>
</dbReference>
<dbReference type="Gene3D" id="3.40.640.10">
    <property type="entry name" value="Type I PLP-dependent aspartate aminotransferase-like (Major domain)"/>
    <property type="match status" value="1"/>
</dbReference>
<dbReference type="PANTHER" id="PTHR43525">
    <property type="entry name" value="PROTEIN MALY"/>
    <property type="match status" value="1"/>
</dbReference>
<dbReference type="CDD" id="cd00609">
    <property type="entry name" value="AAT_like"/>
    <property type="match status" value="1"/>
</dbReference>
<sequence>MKHTFCHLTHFDTRPERRHTTSAKWKLIEDELGAGHDDVVAMSVADMEFVPAPQVVDAIVDAARHDVFGYDYATDAYYDAVVGWMRRRHALEVDPAWIRLSDGVMPAINTALRAFTHPGDVIVIQRPVYYPFTDAARGNGLTIANNALVYDEDAHRYTIDFDDLDAKLADPRCTAMLLCSPHNPVGRVWTADELRRIGEMCIAHDVLLLVDEIHADFARDGHPTTMFGALGEPYASHAIEFTAPTKTFNLAGLLCSNAFIRDERMRARYDVAAANIGGMTVSHFGLVACIAAYDDAETWFDELLDVLEHNRVLLADFARSHPGVELVEPEGTYLAWVDFRGLGLDADALRDFMHERARVYFDEGVMFGPEGAGFERINLACPTPMLQEVLARLDAALATLGR</sequence>
<proteinExistence type="inferred from homology"/>
<dbReference type="SUPFAM" id="SSF53383">
    <property type="entry name" value="PLP-dependent transferases"/>
    <property type="match status" value="1"/>
</dbReference>
<evidence type="ECO:0000256" key="1">
    <source>
        <dbReference type="ARBA" id="ARBA00001933"/>
    </source>
</evidence>
<dbReference type="Proteomes" id="UP000229907">
    <property type="component" value="Chromosome"/>
</dbReference>
<feature type="domain" description="Aminotransferase class I/classII large" evidence="6">
    <location>
        <begin position="38"/>
        <end position="393"/>
    </location>
</feature>
<evidence type="ECO:0000259" key="6">
    <source>
        <dbReference type="Pfam" id="PF00155"/>
    </source>
</evidence>
<keyword evidence="7" id="KW-0808">Transferase</keyword>
<dbReference type="AlphaFoldDB" id="A0A2D3D7E0"/>
<protein>
    <recommendedName>
        <fullName evidence="2">cysteine-S-conjugate beta-lyase</fullName>
        <ecNumber evidence="2">4.4.1.13</ecNumber>
    </recommendedName>
</protein>
<dbReference type="InterPro" id="IPR015421">
    <property type="entry name" value="PyrdxlP-dep_Trfase_major"/>
</dbReference>
<dbReference type="GO" id="GO:0008483">
    <property type="term" value="F:transaminase activity"/>
    <property type="evidence" value="ECO:0007669"/>
    <property type="project" value="UniProtKB-KW"/>
</dbReference>
<reference evidence="7 8" key="1">
    <citation type="submission" date="2016-11" db="EMBL/GenBank/DDBJ databases">
        <title>complete genome sequence of Bifidobacterium choerinum strain FMB-1.</title>
        <authorList>
            <person name="Park C.-S."/>
            <person name="Jung D.-H."/>
            <person name="Choi D.-S."/>
        </authorList>
    </citation>
    <scope>NUCLEOTIDE SEQUENCE [LARGE SCALE GENOMIC DNA]</scope>
    <source>
        <strain evidence="7 8">FMB-1</strain>
    </source>
</reference>
<dbReference type="InterPro" id="IPR051798">
    <property type="entry name" value="Class-II_PLP-Dep_Aminotrans"/>
</dbReference>
<comment type="cofactor">
    <cofactor evidence="1">
        <name>pyridoxal 5'-phosphate</name>
        <dbReference type="ChEBI" id="CHEBI:597326"/>
    </cofactor>
</comment>
<evidence type="ECO:0000256" key="4">
    <source>
        <dbReference type="ARBA" id="ARBA00023239"/>
    </source>
</evidence>
<gene>
    <name evidence="7" type="ORF">BcFMB_08315</name>
</gene>
<dbReference type="InterPro" id="IPR015424">
    <property type="entry name" value="PyrdxlP-dep_Trfase"/>
</dbReference>
<evidence type="ECO:0000313" key="7">
    <source>
        <dbReference type="EMBL" id="ATU21301.1"/>
    </source>
</evidence>
<dbReference type="GO" id="GO:0030170">
    <property type="term" value="F:pyridoxal phosphate binding"/>
    <property type="evidence" value="ECO:0007669"/>
    <property type="project" value="InterPro"/>
</dbReference>
<dbReference type="InterPro" id="IPR027619">
    <property type="entry name" value="C-S_lyase_PatB-like"/>
</dbReference>
<dbReference type="KEGG" id="bcho:BcFMB_08315"/>
<evidence type="ECO:0000313" key="8">
    <source>
        <dbReference type="Proteomes" id="UP000229907"/>
    </source>
</evidence>
<name>A0A2D3D7E0_9BIFI</name>
<dbReference type="NCBIfam" id="TIGR04350">
    <property type="entry name" value="C_S_lyase_PatB"/>
    <property type="match status" value="1"/>
</dbReference>
<dbReference type="EMBL" id="CP018044">
    <property type="protein sequence ID" value="ATU21301.1"/>
    <property type="molecule type" value="Genomic_DNA"/>
</dbReference>
<dbReference type="PANTHER" id="PTHR43525:SF1">
    <property type="entry name" value="PROTEIN MALY"/>
    <property type="match status" value="1"/>
</dbReference>
<dbReference type="Pfam" id="PF00155">
    <property type="entry name" value="Aminotran_1_2"/>
    <property type="match status" value="1"/>
</dbReference>
<accession>A0A2D3D7E0</accession>
<dbReference type="InterPro" id="IPR015422">
    <property type="entry name" value="PyrdxlP-dep_Trfase_small"/>
</dbReference>
<dbReference type="GO" id="GO:0047804">
    <property type="term" value="F:cysteine-S-conjugate beta-lyase activity"/>
    <property type="evidence" value="ECO:0007669"/>
    <property type="project" value="UniProtKB-EC"/>
</dbReference>
<dbReference type="Gene3D" id="3.90.1150.10">
    <property type="entry name" value="Aspartate Aminotransferase, domain 1"/>
    <property type="match status" value="1"/>
</dbReference>
<evidence type="ECO:0000256" key="2">
    <source>
        <dbReference type="ARBA" id="ARBA00012224"/>
    </source>
</evidence>
<keyword evidence="4" id="KW-0456">Lyase</keyword>
<evidence type="ECO:0000256" key="3">
    <source>
        <dbReference type="ARBA" id="ARBA00022898"/>
    </source>
</evidence>
<keyword evidence="7" id="KW-0032">Aminotransferase</keyword>
<keyword evidence="3" id="KW-0663">Pyridoxal phosphate</keyword>